<proteinExistence type="predicted"/>
<organism evidence="2 3">
    <name type="scientific">Tortispora caseinolytica NRRL Y-17796</name>
    <dbReference type="NCBI Taxonomy" id="767744"/>
    <lineage>
        <taxon>Eukaryota</taxon>
        <taxon>Fungi</taxon>
        <taxon>Dikarya</taxon>
        <taxon>Ascomycota</taxon>
        <taxon>Saccharomycotina</taxon>
        <taxon>Trigonopsidomycetes</taxon>
        <taxon>Trigonopsidales</taxon>
        <taxon>Trigonopsidaceae</taxon>
        <taxon>Tortispora</taxon>
    </lineage>
</organism>
<keyword evidence="1" id="KW-0812">Transmembrane</keyword>
<evidence type="ECO:0000313" key="3">
    <source>
        <dbReference type="Proteomes" id="UP000095023"/>
    </source>
</evidence>
<keyword evidence="1" id="KW-0472">Membrane</keyword>
<protein>
    <submittedName>
        <fullName evidence="2">Uncharacterized protein</fullName>
    </submittedName>
</protein>
<evidence type="ECO:0000313" key="2">
    <source>
        <dbReference type="EMBL" id="ODV91809.1"/>
    </source>
</evidence>
<reference evidence="3" key="1">
    <citation type="submission" date="2016-02" db="EMBL/GenBank/DDBJ databases">
        <title>Comparative genomics of biotechnologically important yeasts.</title>
        <authorList>
            <consortium name="DOE Joint Genome Institute"/>
            <person name="Riley R."/>
            <person name="Haridas S."/>
            <person name="Wolfe K.H."/>
            <person name="Lopes M.R."/>
            <person name="Hittinger C.T."/>
            <person name="Goker M."/>
            <person name="Salamov A."/>
            <person name="Wisecaver J."/>
            <person name="Long T.M."/>
            <person name="Aerts A.L."/>
            <person name="Barry K."/>
            <person name="Choi C."/>
            <person name="Clum A."/>
            <person name="Coughlan A.Y."/>
            <person name="Deshpande S."/>
            <person name="Douglass A.P."/>
            <person name="Hanson S.J."/>
            <person name="Klenk H.-P."/>
            <person name="Labutti K."/>
            <person name="Lapidus A."/>
            <person name="Lindquist E."/>
            <person name="Lipzen A."/>
            <person name="Meier-Kolthoff J.P."/>
            <person name="Ohm R.A."/>
            <person name="Otillar R.P."/>
            <person name="Pangilinan J."/>
            <person name="Peng Y."/>
            <person name="Rokas A."/>
            <person name="Rosa C.A."/>
            <person name="Scheuner C."/>
            <person name="Sibirny A.A."/>
            <person name="Slot J.C."/>
            <person name="Stielow J.B."/>
            <person name="Sun H."/>
            <person name="Kurtzman C.P."/>
            <person name="Blackwell M."/>
            <person name="Jeffries T.W."/>
            <person name="Grigoriev I.V."/>
        </authorList>
    </citation>
    <scope>NUCLEOTIDE SEQUENCE [LARGE SCALE GENOMIC DNA]</scope>
    <source>
        <strain evidence="3">NRRL Y-17796</strain>
    </source>
</reference>
<evidence type="ECO:0000256" key="1">
    <source>
        <dbReference type="SAM" id="Phobius"/>
    </source>
</evidence>
<keyword evidence="3" id="KW-1185">Reference proteome</keyword>
<sequence length="87" mass="10014">MLMIGGVNNLTMTVPFSYIEDGITHLFKKMGYQHSFISAAFNYIGCLLLIVVVFIFKKCLVKSIRDHPYWDNILRMIDKGVTHLSMN</sequence>
<name>A0A1E4TJ92_9ASCO</name>
<keyword evidence="1" id="KW-1133">Transmembrane helix</keyword>
<dbReference type="Proteomes" id="UP000095023">
    <property type="component" value="Unassembled WGS sequence"/>
</dbReference>
<feature type="transmembrane region" description="Helical" evidence="1">
    <location>
        <begin position="36"/>
        <end position="56"/>
    </location>
</feature>
<gene>
    <name evidence="2" type="ORF">CANCADRAFT_55604</name>
</gene>
<dbReference type="AlphaFoldDB" id="A0A1E4TJ92"/>
<accession>A0A1E4TJ92</accession>
<dbReference type="EMBL" id="KV453841">
    <property type="protein sequence ID" value="ODV91809.1"/>
    <property type="molecule type" value="Genomic_DNA"/>
</dbReference>